<dbReference type="Pfam" id="PF13241">
    <property type="entry name" value="NAD_binding_7"/>
    <property type="match status" value="1"/>
</dbReference>
<evidence type="ECO:0000259" key="7">
    <source>
        <dbReference type="Pfam" id="PF10414"/>
    </source>
</evidence>
<comment type="catalytic activity">
    <reaction evidence="6">
        <text>precorrin-2 + NAD(+) = sirohydrochlorin + NADH + 2 H(+)</text>
        <dbReference type="Rhea" id="RHEA:15613"/>
        <dbReference type="ChEBI" id="CHEBI:15378"/>
        <dbReference type="ChEBI" id="CHEBI:57540"/>
        <dbReference type="ChEBI" id="CHEBI:57945"/>
        <dbReference type="ChEBI" id="CHEBI:58351"/>
        <dbReference type="ChEBI" id="CHEBI:58827"/>
        <dbReference type="EC" id="1.3.1.76"/>
    </reaction>
</comment>
<dbReference type="Gene3D" id="3.40.50.720">
    <property type="entry name" value="NAD(P)-binding Rossmann-like Domain"/>
    <property type="match status" value="1"/>
</dbReference>
<comment type="pathway">
    <text evidence="1">Porphyrin-containing compound metabolism; siroheme biosynthesis; sirohydrochlorin from precorrin-2: step 1/1.</text>
</comment>
<dbReference type="Gene3D" id="1.10.8.210">
    <property type="entry name" value="Sirohaem synthase, dimerisation domain"/>
    <property type="match status" value="1"/>
</dbReference>
<organism evidence="8 9">
    <name type="scientific">Propylenella binzhouense</name>
    <dbReference type="NCBI Taxonomy" id="2555902"/>
    <lineage>
        <taxon>Bacteria</taxon>
        <taxon>Pseudomonadati</taxon>
        <taxon>Pseudomonadota</taxon>
        <taxon>Alphaproteobacteria</taxon>
        <taxon>Hyphomicrobiales</taxon>
        <taxon>Propylenellaceae</taxon>
        <taxon>Propylenella</taxon>
    </lineage>
</organism>
<dbReference type="Gene3D" id="3.30.160.110">
    <property type="entry name" value="Siroheme synthase, domain 2"/>
    <property type="match status" value="1"/>
</dbReference>
<accession>A0A964T7C8</accession>
<dbReference type="Pfam" id="PF10414">
    <property type="entry name" value="CysG_dimeriser"/>
    <property type="match status" value="1"/>
</dbReference>
<dbReference type="RefSeq" id="WP_281351638.1">
    <property type="nucleotide sequence ID" value="NZ_SPKJ01000095.1"/>
</dbReference>
<evidence type="ECO:0000256" key="5">
    <source>
        <dbReference type="ARBA" id="ARBA00023244"/>
    </source>
</evidence>
<comment type="caution">
    <text evidence="8">The sequence shown here is derived from an EMBL/GenBank/DDBJ whole genome shotgun (WGS) entry which is preliminary data.</text>
</comment>
<evidence type="ECO:0000256" key="2">
    <source>
        <dbReference type="ARBA" id="ARBA00012400"/>
    </source>
</evidence>
<keyword evidence="9" id="KW-1185">Reference proteome</keyword>
<dbReference type="AlphaFoldDB" id="A0A964T7C8"/>
<gene>
    <name evidence="8" type="ORF">E4O86_18930</name>
</gene>
<reference evidence="8" key="1">
    <citation type="submission" date="2019-03" db="EMBL/GenBank/DDBJ databases">
        <title>Afifella sp. nov., isolated from activated sludge.</title>
        <authorList>
            <person name="Li Q."/>
            <person name="Liu Y."/>
        </authorList>
    </citation>
    <scope>NUCLEOTIDE SEQUENCE</scope>
    <source>
        <strain evidence="8">L72</strain>
    </source>
</reference>
<feature type="non-terminal residue" evidence="8">
    <location>
        <position position="287"/>
    </location>
</feature>
<dbReference type="NCBIfam" id="TIGR01470">
    <property type="entry name" value="cysG_Nterm"/>
    <property type="match status" value="1"/>
</dbReference>
<evidence type="ECO:0000256" key="6">
    <source>
        <dbReference type="ARBA" id="ARBA00047561"/>
    </source>
</evidence>
<dbReference type="EC" id="1.3.1.76" evidence="2"/>
<keyword evidence="4" id="KW-0520">NAD</keyword>
<protein>
    <recommendedName>
        <fullName evidence="2">precorrin-2 dehydrogenase</fullName>
        <ecNumber evidence="2">1.3.1.76</ecNumber>
    </recommendedName>
</protein>
<sequence>MEHARRGYVVDEALTPGTGAVEWFSTGRRDGPQAEGGRAISAPGAARKDILRYVPKNGVPFHDDAPDAGKDRNICCPTALRSVLVPSTRLTVFPAFLKVADAVALVVGGGPEAAAKVRLLGETSARVRLVALDPCPELAALVASGAVEHVARPFVPQDVEDAVLVFAASGDPAADGAVAAAARARRVPVNAVDQPALCDFYTPALVNRAPVAVAIGTTGAGPVLAQRLRAAIEIMLPARLGALAALAASFRSSADAVLPKGRARRRFWSAFFDGPVAAAALAGRPDE</sequence>
<feature type="domain" description="Sirohaem synthase dimerisation" evidence="7">
    <location>
        <begin position="239"/>
        <end position="287"/>
    </location>
</feature>
<keyword evidence="5" id="KW-0627">Porphyrin biosynthesis</keyword>
<dbReference type="GO" id="GO:0019354">
    <property type="term" value="P:siroheme biosynthetic process"/>
    <property type="evidence" value="ECO:0007669"/>
    <property type="project" value="InterPro"/>
</dbReference>
<dbReference type="InterPro" id="IPR036291">
    <property type="entry name" value="NAD(P)-bd_dom_sf"/>
</dbReference>
<dbReference type="SUPFAM" id="SSF51735">
    <property type="entry name" value="NAD(P)-binding Rossmann-fold domains"/>
    <property type="match status" value="1"/>
</dbReference>
<dbReference type="InterPro" id="IPR019478">
    <property type="entry name" value="Sirohaem_synthase_dimer_dom"/>
</dbReference>
<proteinExistence type="predicted"/>
<dbReference type="PANTHER" id="PTHR35330:SF1">
    <property type="entry name" value="SIROHEME BIOSYNTHESIS PROTEIN MET8"/>
    <property type="match status" value="1"/>
</dbReference>
<evidence type="ECO:0000313" key="9">
    <source>
        <dbReference type="Proteomes" id="UP000773614"/>
    </source>
</evidence>
<name>A0A964T7C8_9HYPH</name>
<dbReference type="PANTHER" id="PTHR35330">
    <property type="entry name" value="SIROHEME BIOSYNTHESIS PROTEIN MET8"/>
    <property type="match status" value="1"/>
</dbReference>
<dbReference type="SUPFAM" id="SSF75615">
    <property type="entry name" value="Siroheme synthase middle domains-like"/>
    <property type="match status" value="1"/>
</dbReference>
<dbReference type="InterPro" id="IPR028161">
    <property type="entry name" value="Met8-like"/>
</dbReference>
<dbReference type="GO" id="GO:0004325">
    <property type="term" value="F:ferrochelatase activity"/>
    <property type="evidence" value="ECO:0007669"/>
    <property type="project" value="InterPro"/>
</dbReference>
<evidence type="ECO:0000313" key="8">
    <source>
        <dbReference type="EMBL" id="MYZ49785.1"/>
    </source>
</evidence>
<evidence type="ECO:0000256" key="1">
    <source>
        <dbReference type="ARBA" id="ARBA00005010"/>
    </source>
</evidence>
<dbReference type="GO" id="GO:0043115">
    <property type="term" value="F:precorrin-2 dehydrogenase activity"/>
    <property type="evidence" value="ECO:0007669"/>
    <property type="project" value="UniProtKB-EC"/>
</dbReference>
<keyword evidence="3" id="KW-0560">Oxidoreductase</keyword>
<dbReference type="EMBL" id="SPKJ01000095">
    <property type="protein sequence ID" value="MYZ49785.1"/>
    <property type="molecule type" value="Genomic_DNA"/>
</dbReference>
<evidence type="ECO:0000256" key="4">
    <source>
        <dbReference type="ARBA" id="ARBA00023027"/>
    </source>
</evidence>
<dbReference type="InterPro" id="IPR037115">
    <property type="entry name" value="Sirohaem_synt_dimer_dom_sf"/>
</dbReference>
<dbReference type="InterPro" id="IPR006367">
    <property type="entry name" value="Sirohaem_synthase_N"/>
</dbReference>
<dbReference type="Proteomes" id="UP000773614">
    <property type="component" value="Unassembled WGS sequence"/>
</dbReference>
<evidence type="ECO:0000256" key="3">
    <source>
        <dbReference type="ARBA" id="ARBA00023002"/>
    </source>
</evidence>